<evidence type="ECO:0000313" key="1">
    <source>
        <dbReference type="EMBL" id="ROT73117.1"/>
    </source>
</evidence>
<sequence length="513" mass="54881">MPAEDVCAPGSIGDKKRSHANEAPFLGRACDCFPYHEPSFSPPSSTSPSFPLPLYRFPSLSPASPTALPSLLSNPFFAPSLLPSPSLPISHFRLLPPSSSLSPSFDLPSVLPPLYSLPSLALLLPLLLTPYLPSLSPSLYTASPSSLLAPLPISLSSSLLTAPSSFFSSSLYSPFPSFVSPSLLTFFLLPLLLYSPFLPFPFSNSPFPSSPALFSTAPCHFALLSLTRSSLPSSPLFFTCPYLLSSLLSTRLPSLTLSITPCPFPSSPSLLYSPSFASPPLLLAFILLSLPLFPRTLPRPSVLSALLNLLSTLPSYSLPSLLCFLALPSSPSLVRPSIPLLLSIRPSIRSLDSLLGHVLPFIPFSSRPFLAFSPPHLSPSPPPCLLAIFIPSSSSSNSPFILSLLFACPFAPLLFSRFSFASSHPSPSSFSPPLPTRPPSFSPLFSPFLHSSLLLPSSSLHSLLSPSCLPCSLYSPRFLSSLPLFYLLSFILSYSPFFPSLSPFLFAASSSSL</sequence>
<reference evidence="1 2" key="2">
    <citation type="submission" date="2019-01" db="EMBL/GenBank/DDBJ databases">
        <title>The decoding of complex shrimp genome reveals the adaptation for benthos swimmer, frequently molting mechanism and breeding impact on genome.</title>
        <authorList>
            <person name="Sun Y."/>
            <person name="Gao Y."/>
            <person name="Yu Y."/>
        </authorList>
    </citation>
    <scope>NUCLEOTIDE SEQUENCE [LARGE SCALE GENOMIC DNA]</scope>
    <source>
        <tissue evidence="1">Muscle</tissue>
    </source>
</reference>
<accession>A0A3R7QAS9</accession>
<keyword evidence="2" id="KW-1185">Reference proteome</keyword>
<dbReference type="Proteomes" id="UP000283509">
    <property type="component" value="Unassembled WGS sequence"/>
</dbReference>
<protein>
    <submittedName>
        <fullName evidence="1">Uncharacterized protein</fullName>
    </submittedName>
</protein>
<comment type="caution">
    <text evidence="1">The sequence shown here is derived from an EMBL/GenBank/DDBJ whole genome shotgun (WGS) entry which is preliminary data.</text>
</comment>
<evidence type="ECO:0000313" key="2">
    <source>
        <dbReference type="Proteomes" id="UP000283509"/>
    </source>
</evidence>
<reference evidence="1 2" key="1">
    <citation type="submission" date="2018-04" db="EMBL/GenBank/DDBJ databases">
        <authorList>
            <person name="Zhang X."/>
            <person name="Yuan J."/>
            <person name="Li F."/>
            <person name="Xiang J."/>
        </authorList>
    </citation>
    <scope>NUCLEOTIDE SEQUENCE [LARGE SCALE GENOMIC DNA]</scope>
    <source>
        <tissue evidence="1">Muscle</tissue>
    </source>
</reference>
<organism evidence="1 2">
    <name type="scientific">Penaeus vannamei</name>
    <name type="common">Whiteleg shrimp</name>
    <name type="synonym">Litopenaeus vannamei</name>
    <dbReference type="NCBI Taxonomy" id="6689"/>
    <lineage>
        <taxon>Eukaryota</taxon>
        <taxon>Metazoa</taxon>
        <taxon>Ecdysozoa</taxon>
        <taxon>Arthropoda</taxon>
        <taxon>Crustacea</taxon>
        <taxon>Multicrustacea</taxon>
        <taxon>Malacostraca</taxon>
        <taxon>Eumalacostraca</taxon>
        <taxon>Eucarida</taxon>
        <taxon>Decapoda</taxon>
        <taxon>Dendrobranchiata</taxon>
        <taxon>Penaeoidea</taxon>
        <taxon>Penaeidae</taxon>
        <taxon>Penaeus</taxon>
    </lineage>
</organism>
<name>A0A3R7QAS9_PENVA</name>
<dbReference type="AlphaFoldDB" id="A0A3R7QAS9"/>
<gene>
    <name evidence="1" type="ORF">C7M84_008433</name>
</gene>
<proteinExistence type="predicted"/>
<dbReference type="EMBL" id="QCYY01002062">
    <property type="protein sequence ID" value="ROT73117.1"/>
    <property type="molecule type" value="Genomic_DNA"/>
</dbReference>